<gene>
    <name evidence="1" type="ORF">CAPTEDRAFT_202489</name>
</gene>
<accession>R7T591</accession>
<name>R7T591_CAPTE</name>
<proteinExistence type="predicted"/>
<dbReference type="EnsemblMetazoa" id="CapteT202489">
    <property type="protein sequence ID" value="CapteP202489"/>
    <property type="gene ID" value="CapteG202489"/>
</dbReference>
<reference evidence="3" key="1">
    <citation type="submission" date="2012-12" db="EMBL/GenBank/DDBJ databases">
        <authorList>
            <person name="Hellsten U."/>
            <person name="Grimwood J."/>
            <person name="Chapman J.A."/>
            <person name="Shapiro H."/>
            <person name="Aerts A."/>
            <person name="Otillar R.P."/>
            <person name="Terry A.Y."/>
            <person name="Boore J.L."/>
            <person name="Simakov O."/>
            <person name="Marletaz F."/>
            <person name="Cho S.-J."/>
            <person name="Edsinger-Gonzales E."/>
            <person name="Havlak P."/>
            <person name="Kuo D.-H."/>
            <person name="Larsson T."/>
            <person name="Lv J."/>
            <person name="Arendt D."/>
            <person name="Savage R."/>
            <person name="Osoegawa K."/>
            <person name="de Jong P."/>
            <person name="Lindberg D.R."/>
            <person name="Seaver E.C."/>
            <person name="Weisblat D.A."/>
            <person name="Putnam N.H."/>
            <person name="Grigoriev I.V."/>
            <person name="Rokhsar D.S."/>
        </authorList>
    </citation>
    <scope>NUCLEOTIDE SEQUENCE</scope>
    <source>
        <strain evidence="3">I ESC-2004</strain>
    </source>
</reference>
<organism evidence="1">
    <name type="scientific">Capitella teleta</name>
    <name type="common">Polychaete worm</name>
    <dbReference type="NCBI Taxonomy" id="283909"/>
    <lineage>
        <taxon>Eukaryota</taxon>
        <taxon>Metazoa</taxon>
        <taxon>Spiralia</taxon>
        <taxon>Lophotrochozoa</taxon>
        <taxon>Annelida</taxon>
        <taxon>Polychaeta</taxon>
        <taxon>Sedentaria</taxon>
        <taxon>Scolecida</taxon>
        <taxon>Capitellidae</taxon>
        <taxon>Capitella</taxon>
    </lineage>
</organism>
<reference evidence="1 3" key="2">
    <citation type="journal article" date="2013" name="Nature">
        <title>Insights into bilaterian evolution from three spiralian genomes.</title>
        <authorList>
            <person name="Simakov O."/>
            <person name="Marletaz F."/>
            <person name="Cho S.J."/>
            <person name="Edsinger-Gonzales E."/>
            <person name="Havlak P."/>
            <person name="Hellsten U."/>
            <person name="Kuo D.H."/>
            <person name="Larsson T."/>
            <person name="Lv J."/>
            <person name="Arendt D."/>
            <person name="Savage R."/>
            <person name="Osoegawa K."/>
            <person name="de Jong P."/>
            <person name="Grimwood J."/>
            <person name="Chapman J.A."/>
            <person name="Shapiro H."/>
            <person name="Aerts A."/>
            <person name="Otillar R.P."/>
            <person name="Terry A.Y."/>
            <person name="Boore J.L."/>
            <person name="Grigoriev I.V."/>
            <person name="Lindberg D.R."/>
            <person name="Seaver E.C."/>
            <person name="Weisblat D.A."/>
            <person name="Putnam N.H."/>
            <person name="Rokhsar D.S."/>
        </authorList>
    </citation>
    <scope>NUCLEOTIDE SEQUENCE</scope>
    <source>
        <strain evidence="1 3">I ESC-2004</strain>
    </source>
</reference>
<dbReference type="EMBL" id="AMQN01015375">
    <property type="status" value="NOT_ANNOTATED_CDS"/>
    <property type="molecule type" value="Genomic_DNA"/>
</dbReference>
<dbReference type="AlphaFoldDB" id="R7T591"/>
<reference evidence="2" key="3">
    <citation type="submission" date="2015-06" db="UniProtKB">
        <authorList>
            <consortium name="EnsemblMetazoa"/>
        </authorList>
    </citation>
    <scope>IDENTIFICATION</scope>
</reference>
<evidence type="ECO:0000313" key="1">
    <source>
        <dbReference type="EMBL" id="ELT88479.1"/>
    </source>
</evidence>
<evidence type="ECO:0000313" key="3">
    <source>
        <dbReference type="Proteomes" id="UP000014760"/>
    </source>
</evidence>
<dbReference type="Proteomes" id="UP000014760">
    <property type="component" value="Unassembled WGS sequence"/>
</dbReference>
<dbReference type="EMBL" id="KB311845">
    <property type="protein sequence ID" value="ELT88479.1"/>
    <property type="molecule type" value="Genomic_DNA"/>
</dbReference>
<dbReference type="HOGENOM" id="CLU_1284389_0_0_1"/>
<evidence type="ECO:0000313" key="2">
    <source>
        <dbReference type="EnsemblMetazoa" id="CapteP202489"/>
    </source>
</evidence>
<sequence length="215" mass="24266">MANIEALIFFGSMMIIKWTQDQGIPESHAKDYGYTFSYTDESGDVLFGPSIAHDPQTETQNLTVPDYSKFNVYIRPYRLVDDCGTKVISSMEEPLNKLNPIALLVVIICGVRLYAVSVSVRLKIENLWLYTWADFLYRSLFSGGANVDNANQWIVHWNPVVSKLNEMRPDPPACIAHTLNNILSIFVSGDLRSPLMMERALREVGLKYNLGIGNN</sequence>
<keyword evidence="3" id="KW-1185">Reference proteome</keyword>
<protein>
    <submittedName>
        <fullName evidence="1 2">Uncharacterized protein</fullName>
    </submittedName>
</protein>